<feature type="region of interest" description="Disordered" evidence="4">
    <location>
        <begin position="485"/>
        <end position="592"/>
    </location>
</feature>
<dbReference type="AlphaFoldDB" id="A0A4V5NHT0"/>
<organism evidence="6 7">
    <name type="scientific">Cryomyces minteri</name>
    <dbReference type="NCBI Taxonomy" id="331657"/>
    <lineage>
        <taxon>Eukaryota</taxon>
        <taxon>Fungi</taxon>
        <taxon>Dikarya</taxon>
        <taxon>Ascomycota</taxon>
        <taxon>Pezizomycotina</taxon>
        <taxon>Dothideomycetes</taxon>
        <taxon>Dothideomycetes incertae sedis</taxon>
        <taxon>Cryomyces</taxon>
    </lineage>
</organism>
<dbReference type="PROSITE" id="PS00108">
    <property type="entry name" value="PROTEIN_KINASE_ST"/>
    <property type="match status" value="1"/>
</dbReference>
<dbReference type="Pfam" id="PF00069">
    <property type="entry name" value="Pkinase"/>
    <property type="match status" value="1"/>
</dbReference>
<dbReference type="GO" id="GO:0034045">
    <property type="term" value="C:phagophore assembly site membrane"/>
    <property type="evidence" value="ECO:0007669"/>
    <property type="project" value="UniProtKB-SubCell"/>
</dbReference>
<sequence length="664" mass="74106">MDCMRTHFEAGVLLGDRFETISPLNHGSFGMVFMAKDTFTGQPVAVKCLTKPSAANNCSSPFAIDERSEELAIHSRIGSHPNIVNLIQFFETNDHAYLVLEFCPNGDLYEAIRLGRGPLETEHVRDFMLQLVDAVEFLHAKGLYHRDIKPENIFLTQSGSMKLGDFGLATAEDWSYETAVGSDRYMAPEQFDHDDNGYSPAAADIWAIGICLLNILFSRNPFACPARSDPLFADFRDDRQSLFDVFPNMSQDTFEVLVHCLAIDPSKRSLGAVKDAIHRVVSFTTDDESLDEFCTEERNVVPATVNREPLRTPSVSTPSLDKSGSFPWAKALQMSPQKLVRQLSAIPDNESYSEDLFPSSERSSSDWFMVKPDSSSLYSTLDSGLGMSFKSLAMQDQEEHSGSSMPRAVPVASSLPASTARLVPAMSSVFGKNDTVSKSWSDLWDEDEDCDSVVMERENTLKPRNERAWGIVQQESDGRRSITPRAGLAELKNTSSVNNSRNRSPATLRDLSQCNAQTDIYLDDNRPTNGPYSPPSKRSIMEKWAALGNRRRTQDLERSGTPLKRSADKAVSPVTPSSVKKQTNRERPGNWRRKTIFGCFQHGNDSGIWDRKVQVQDWSSNGNWRDHQDSSPKQQPGGKGAKKQSVEDDIGDLEWVGGWHDLHL</sequence>
<dbReference type="SUPFAM" id="SSF56112">
    <property type="entry name" value="Protein kinase-like (PK-like)"/>
    <property type="match status" value="1"/>
</dbReference>
<dbReference type="PANTHER" id="PTHR24348">
    <property type="entry name" value="SERINE/THREONINE-PROTEIN KINASE UNC-51-RELATED"/>
    <property type="match status" value="1"/>
</dbReference>
<evidence type="ECO:0000256" key="3">
    <source>
        <dbReference type="ARBA" id="ARBA00030237"/>
    </source>
</evidence>
<evidence type="ECO:0000259" key="5">
    <source>
        <dbReference type="PROSITE" id="PS50011"/>
    </source>
</evidence>
<dbReference type="STRING" id="331657.A0A4V5NHT0"/>
<dbReference type="FunFam" id="1.10.510.10:FF:000693">
    <property type="entry name" value="Serine/threonine protein kinase, putative"/>
    <property type="match status" value="1"/>
</dbReference>
<dbReference type="PROSITE" id="PS50011">
    <property type="entry name" value="PROTEIN_KINASE_DOM"/>
    <property type="match status" value="1"/>
</dbReference>
<dbReference type="GO" id="GO:0010506">
    <property type="term" value="P:regulation of autophagy"/>
    <property type="evidence" value="ECO:0007669"/>
    <property type="project" value="InterPro"/>
</dbReference>
<reference evidence="6 7" key="1">
    <citation type="submission" date="2017-03" db="EMBL/GenBank/DDBJ databases">
        <title>Genomes of endolithic fungi from Antarctica.</title>
        <authorList>
            <person name="Coleine C."/>
            <person name="Masonjones S."/>
            <person name="Stajich J.E."/>
        </authorList>
    </citation>
    <scope>NUCLEOTIDE SEQUENCE [LARGE SCALE GENOMIC DNA]</scope>
    <source>
        <strain evidence="6 7">CCFEE 5187</strain>
    </source>
</reference>
<dbReference type="GO" id="GO:0006914">
    <property type="term" value="P:autophagy"/>
    <property type="evidence" value="ECO:0007669"/>
    <property type="project" value="UniProtKB-KW"/>
</dbReference>
<dbReference type="GO" id="GO:0004674">
    <property type="term" value="F:protein serine/threonine kinase activity"/>
    <property type="evidence" value="ECO:0007669"/>
    <property type="project" value="InterPro"/>
</dbReference>
<dbReference type="Proteomes" id="UP000308768">
    <property type="component" value="Unassembled WGS sequence"/>
</dbReference>
<proteinExistence type="predicted"/>
<accession>A0A4V5NHT0</accession>
<keyword evidence="2" id="KW-0072">Autophagy</keyword>
<protein>
    <recommendedName>
        <fullName evidence="3">Autophagy-related protein 1</fullName>
    </recommendedName>
</protein>
<evidence type="ECO:0000313" key="6">
    <source>
        <dbReference type="EMBL" id="TKA80299.1"/>
    </source>
</evidence>
<dbReference type="Gene3D" id="1.10.510.10">
    <property type="entry name" value="Transferase(Phosphotransferase) domain 1"/>
    <property type="match status" value="1"/>
</dbReference>
<comment type="subcellular location">
    <subcellularLocation>
        <location evidence="1">Preautophagosomal structure membrane</location>
        <topology evidence="1">Peripheral membrane protein</topology>
    </subcellularLocation>
</comment>
<dbReference type="SMART" id="SM00220">
    <property type="entry name" value="S_TKc"/>
    <property type="match status" value="1"/>
</dbReference>
<evidence type="ECO:0000256" key="4">
    <source>
        <dbReference type="SAM" id="MobiDB-lite"/>
    </source>
</evidence>
<dbReference type="EMBL" id="NAJN01000063">
    <property type="protein sequence ID" value="TKA80299.1"/>
    <property type="molecule type" value="Genomic_DNA"/>
</dbReference>
<dbReference type="CDD" id="cd13993">
    <property type="entry name" value="STKc_Pat1_like"/>
    <property type="match status" value="1"/>
</dbReference>
<dbReference type="GO" id="GO:0005524">
    <property type="term" value="F:ATP binding"/>
    <property type="evidence" value="ECO:0007669"/>
    <property type="project" value="InterPro"/>
</dbReference>
<dbReference type="InterPro" id="IPR008271">
    <property type="entry name" value="Ser/Thr_kinase_AS"/>
</dbReference>
<evidence type="ECO:0000313" key="7">
    <source>
        <dbReference type="Proteomes" id="UP000308768"/>
    </source>
</evidence>
<feature type="compositionally biased region" description="Low complexity" evidence="4">
    <location>
        <begin position="493"/>
        <end position="504"/>
    </location>
</feature>
<keyword evidence="7" id="KW-1185">Reference proteome</keyword>
<comment type="caution">
    <text evidence="6">The sequence shown here is derived from an EMBL/GenBank/DDBJ whole genome shotgun (WGS) entry which is preliminary data.</text>
</comment>
<dbReference type="OrthoDB" id="4062651at2759"/>
<dbReference type="InterPro" id="IPR000719">
    <property type="entry name" value="Prot_kinase_dom"/>
</dbReference>
<evidence type="ECO:0000256" key="1">
    <source>
        <dbReference type="ARBA" id="ARBA00004623"/>
    </source>
</evidence>
<name>A0A4V5NHT0_9PEZI</name>
<evidence type="ECO:0000256" key="2">
    <source>
        <dbReference type="ARBA" id="ARBA00023006"/>
    </source>
</evidence>
<feature type="region of interest" description="Disordered" evidence="4">
    <location>
        <begin position="619"/>
        <end position="650"/>
    </location>
</feature>
<feature type="domain" description="Protein kinase" evidence="5">
    <location>
        <begin position="18"/>
        <end position="281"/>
    </location>
</feature>
<dbReference type="InterPro" id="IPR045269">
    <property type="entry name" value="Atg1-like"/>
</dbReference>
<gene>
    <name evidence="6" type="ORF">B0A49_01590</name>
</gene>
<dbReference type="InterPro" id="IPR011009">
    <property type="entry name" value="Kinase-like_dom_sf"/>
</dbReference>